<dbReference type="AlphaFoldDB" id="I3SP41"/>
<proteinExistence type="evidence at transcript level"/>
<dbReference type="EnsemblPlants" id="KEH17206">
    <property type="protein sequence ID" value="KEH17206"/>
    <property type="gene ID" value="MTR_0032s0170"/>
</dbReference>
<protein>
    <submittedName>
        <fullName evidence="4">Nodule Cysteine-Rich (NCR) secreted peptide</fullName>
    </submittedName>
    <submittedName>
        <fullName evidence="5">Putative Late nodulin</fullName>
    </submittedName>
</protein>
<reference evidence="6" key="4">
    <citation type="submission" date="2015-06" db="UniProtKB">
        <authorList>
            <consortium name="EnsemblPlants"/>
        </authorList>
    </citation>
    <scope>IDENTIFICATION</scope>
    <source>
        <strain evidence="6">cv. Jemalong A17</strain>
    </source>
</reference>
<dbReference type="Proteomes" id="UP000265566">
    <property type="component" value="Chromosome 6"/>
</dbReference>
<evidence type="ECO:0000313" key="5">
    <source>
        <dbReference type="EMBL" id="RHN51797.1"/>
    </source>
</evidence>
<organism evidence="3">
    <name type="scientific">Medicago truncatula</name>
    <name type="common">Barrel medic</name>
    <name type="synonym">Medicago tribuloides</name>
    <dbReference type="NCBI Taxonomy" id="3880"/>
    <lineage>
        <taxon>Eukaryota</taxon>
        <taxon>Viridiplantae</taxon>
        <taxon>Streptophyta</taxon>
        <taxon>Embryophyta</taxon>
        <taxon>Tracheophyta</taxon>
        <taxon>Spermatophyta</taxon>
        <taxon>Magnoliopsida</taxon>
        <taxon>eudicotyledons</taxon>
        <taxon>Gunneridae</taxon>
        <taxon>Pentapetalae</taxon>
        <taxon>rosids</taxon>
        <taxon>fabids</taxon>
        <taxon>Fabales</taxon>
        <taxon>Fabaceae</taxon>
        <taxon>Papilionoideae</taxon>
        <taxon>50 kb inversion clade</taxon>
        <taxon>NPAAA clade</taxon>
        <taxon>Hologalegina</taxon>
        <taxon>IRL clade</taxon>
        <taxon>Trifolieae</taxon>
        <taxon>Medicago</taxon>
    </lineage>
</organism>
<feature type="chain" id="PRO_5014579637" evidence="1">
    <location>
        <begin position="23"/>
        <end position="56"/>
    </location>
</feature>
<accession>I3SP41</accession>
<reference evidence="5" key="5">
    <citation type="journal article" date="2018" name="Nat. Plants">
        <title>Whole-genome landscape of Medicago truncatula symbiotic genes.</title>
        <authorList>
            <person name="Pecrix Y."/>
            <person name="Gamas P."/>
            <person name="Carrere S."/>
        </authorList>
    </citation>
    <scope>NUCLEOTIDE SEQUENCE</scope>
    <source>
        <tissue evidence="5">Leaves</tissue>
    </source>
</reference>
<evidence type="ECO:0000313" key="4">
    <source>
        <dbReference type="EMBL" id="KEH17206.1"/>
    </source>
</evidence>
<dbReference type="Gramene" id="rna36323">
    <property type="protein sequence ID" value="RHN51797.1"/>
    <property type="gene ID" value="gene36323"/>
</dbReference>
<reference evidence="4 7" key="1">
    <citation type="journal article" date="2011" name="Nature">
        <title>The Medicago genome provides insight into the evolution of rhizobial symbioses.</title>
        <authorList>
            <person name="Young N.D."/>
            <person name="Debelle F."/>
            <person name="Oldroyd G.E."/>
            <person name="Geurts R."/>
            <person name="Cannon S.B."/>
            <person name="Udvardi M.K."/>
            <person name="Benedito V.A."/>
            <person name="Mayer K.F."/>
            <person name="Gouzy J."/>
            <person name="Schoof H."/>
            <person name="Van de Peer Y."/>
            <person name="Proost S."/>
            <person name="Cook D.R."/>
            <person name="Meyers B.C."/>
            <person name="Spannagl M."/>
            <person name="Cheung F."/>
            <person name="De Mita S."/>
            <person name="Krishnakumar V."/>
            <person name="Gundlach H."/>
            <person name="Zhou S."/>
            <person name="Mudge J."/>
            <person name="Bharti A.K."/>
            <person name="Murray J.D."/>
            <person name="Naoumkina M.A."/>
            <person name="Rosen B."/>
            <person name="Silverstein K.A."/>
            <person name="Tang H."/>
            <person name="Rombauts S."/>
            <person name="Zhao P.X."/>
            <person name="Zhou P."/>
            <person name="Barbe V."/>
            <person name="Bardou P."/>
            <person name="Bechner M."/>
            <person name="Bellec A."/>
            <person name="Berger A."/>
            <person name="Berges H."/>
            <person name="Bidwell S."/>
            <person name="Bisseling T."/>
            <person name="Choisne N."/>
            <person name="Couloux A."/>
            <person name="Denny R."/>
            <person name="Deshpande S."/>
            <person name="Dai X."/>
            <person name="Doyle J.J."/>
            <person name="Dudez A.M."/>
            <person name="Farmer A.D."/>
            <person name="Fouteau S."/>
            <person name="Franken C."/>
            <person name="Gibelin C."/>
            <person name="Gish J."/>
            <person name="Goldstein S."/>
            <person name="Gonzalez A.J."/>
            <person name="Green P.J."/>
            <person name="Hallab A."/>
            <person name="Hartog M."/>
            <person name="Hua A."/>
            <person name="Humphray S.J."/>
            <person name="Jeong D.H."/>
            <person name="Jing Y."/>
            <person name="Jocker A."/>
            <person name="Kenton S.M."/>
            <person name="Kim D.J."/>
            <person name="Klee K."/>
            <person name="Lai H."/>
            <person name="Lang C."/>
            <person name="Lin S."/>
            <person name="Macmil S.L."/>
            <person name="Magdelenat G."/>
            <person name="Matthews L."/>
            <person name="McCorrison J."/>
            <person name="Monaghan E.L."/>
            <person name="Mun J.H."/>
            <person name="Najar F.Z."/>
            <person name="Nicholson C."/>
            <person name="Noirot C."/>
            <person name="O'Bleness M."/>
            <person name="Paule C.R."/>
            <person name="Poulain J."/>
            <person name="Prion F."/>
            <person name="Qin B."/>
            <person name="Qu C."/>
            <person name="Retzel E.F."/>
            <person name="Riddle C."/>
            <person name="Sallet E."/>
            <person name="Samain S."/>
            <person name="Samson N."/>
            <person name="Sanders I."/>
            <person name="Saurat O."/>
            <person name="Scarpelli C."/>
            <person name="Schiex T."/>
            <person name="Segurens B."/>
            <person name="Severin A.J."/>
            <person name="Sherrier D.J."/>
            <person name="Shi R."/>
            <person name="Sims S."/>
            <person name="Singer S.R."/>
            <person name="Sinharoy S."/>
            <person name="Sterck L."/>
            <person name="Viollet A."/>
            <person name="Wang B.B."/>
            <person name="Wang K."/>
            <person name="Wang M."/>
            <person name="Wang X."/>
            <person name="Warfsmann J."/>
            <person name="Weissenbach J."/>
            <person name="White D.D."/>
            <person name="White J.D."/>
            <person name="Wiley G.B."/>
            <person name="Wincker P."/>
            <person name="Xing Y."/>
            <person name="Yang L."/>
            <person name="Yao Z."/>
            <person name="Ying F."/>
            <person name="Zhai J."/>
            <person name="Zhou L."/>
            <person name="Zuber A."/>
            <person name="Denarie J."/>
            <person name="Dixon R.A."/>
            <person name="May G.D."/>
            <person name="Schwartz D.C."/>
            <person name="Rogers J."/>
            <person name="Quetier F."/>
            <person name="Town C.D."/>
            <person name="Roe B.A."/>
        </authorList>
    </citation>
    <scope>NUCLEOTIDE SEQUENCE [LARGE SCALE GENOMIC DNA]</scope>
    <source>
        <strain evidence="4">A17</strain>
        <strain evidence="6 7">cv. Jemalong A17</strain>
    </source>
</reference>
<dbReference type="HOGENOM" id="CLU_181053_6_7_1"/>
<evidence type="ECO:0000259" key="2">
    <source>
        <dbReference type="Pfam" id="PF07127"/>
    </source>
</evidence>
<dbReference type="EMBL" id="BT142239">
    <property type="protein sequence ID" value="AFK42033.1"/>
    <property type="molecule type" value="mRNA"/>
</dbReference>
<reference evidence="3" key="2">
    <citation type="submission" date="2012-05" db="EMBL/GenBank/DDBJ databases">
        <authorList>
            <person name="Krishnakumar V."/>
            <person name="Cheung F."/>
            <person name="Xiao Y."/>
            <person name="Chan A."/>
            <person name="Moskal W.A."/>
            <person name="Town C.D."/>
        </authorList>
    </citation>
    <scope>NUCLEOTIDE SEQUENCE</scope>
</reference>
<keyword evidence="1" id="KW-0732">Signal</keyword>
<keyword evidence="7" id="KW-1185">Reference proteome</keyword>
<evidence type="ECO:0000313" key="7">
    <source>
        <dbReference type="Proteomes" id="UP000002051"/>
    </source>
</evidence>
<sequence>MAQVIMFVGALIIFLSLFLVETKKTDIPCDSRNDCPQQILPRYVLCVNGLCRIYFP</sequence>
<name>I3SP41_MEDTR</name>
<dbReference type="GO" id="GO:0046872">
    <property type="term" value="F:metal ion binding"/>
    <property type="evidence" value="ECO:0007669"/>
    <property type="project" value="InterPro"/>
</dbReference>
<dbReference type="Proteomes" id="UP000002051">
    <property type="component" value="Unassembled WGS sequence"/>
</dbReference>
<feature type="signal peptide" evidence="1">
    <location>
        <begin position="1"/>
        <end position="22"/>
    </location>
</feature>
<dbReference type="EMBL" id="PSQE01000006">
    <property type="protein sequence ID" value="RHN51797.1"/>
    <property type="molecule type" value="Genomic_DNA"/>
</dbReference>
<evidence type="ECO:0000313" key="3">
    <source>
        <dbReference type="EMBL" id="AFK42033.1"/>
    </source>
</evidence>
<dbReference type="InterPro" id="IPR009810">
    <property type="entry name" value="Nodulin_late_dom"/>
</dbReference>
<evidence type="ECO:0000256" key="1">
    <source>
        <dbReference type="SAM" id="SignalP"/>
    </source>
</evidence>
<dbReference type="Pfam" id="PF07127">
    <property type="entry name" value="Nodulin_late"/>
    <property type="match status" value="1"/>
</dbReference>
<reference evidence="4 7" key="3">
    <citation type="journal article" date="2014" name="BMC Genomics">
        <title>An improved genome release (version Mt4.0) for the model legume Medicago truncatula.</title>
        <authorList>
            <person name="Tang H."/>
            <person name="Krishnakumar V."/>
            <person name="Bidwell S."/>
            <person name="Rosen B."/>
            <person name="Chan A."/>
            <person name="Zhou S."/>
            <person name="Gentzbittel L."/>
            <person name="Childs K.L."/>
            <person name="Yandell M."/>
            <person name="Gundlach H."/>
            <person name="Mayer K.F."/>
            <person name="Schwartz D.C."/>
            <person name="Town C.D."/>
        </authorList>
    </citation>
    <scope>GENOME REANNOTATION</scope>
    <source>
        <strain evidence="4">A17</strain>
        <strain evidence="6 7">cv. Jemalong A17</strain>
    </source>
</reference>
<dbReference type="EMBL" id="KL402757">
    <property type="protein sequence ID" value="KEH17206.1"/>
    <property type="molecule type" value="Genomic_DNA"/>
</dbReference>
<feature type="domain" description="Late nodulin" evidence="2">
    <location>
        <begin position="1"/>
        <end position="52"/>
    </location>
</feature>
<gene>
    <name evidence="4" type="ORF">MTR_0032s0170</name>
    <name evidence="5" type="ORF">MtrunA17_Chr6g0472941</name>
</gene>
<evidence type="ECO:0000313" key="6">
    <source>
        <dbReference type="EnsemblPlants" id="KEH17206"/>
    </source>
</evidence>